<comment type="caution">
    <text evidence="1">The sequence shown here is derived from an EMBL/GenBank/DDBJ whole genome shotgun (WGS) entry which is preliminary data.</text>
</comment>
<sequence>MAAASHYDYDNEIDDDDNPTIDGKALEFVDYLIHKLKMIMLSDNEDAKDQFDIFIDELSFLRCNLIENLLLLNKNPIIKEMKSLTGSTRTLVFKTGSFLCRCCHFKQEDKRIVEYYYLKIPDLLKVVDDIMQKASDLFNHYFFSNRRWWQSSNCPSTTNVLEYVNFIINKLEQLLRFKAHPLNALEPHIGKVYEQMVSMRKLLCDIVRHLGNSHKEFLSTRFKDAAYQAEDDQDLLIAEQLTVDFKLNLPGEAEWIKVAKAE</sequence>
<protein>
    <submittedName>
        <fullName evidence="1">Uncharacterized protein</fullName>
    </submittedName>
</protein>
<name>A0ABD2YB36_9GENT</name>
<dbReference type="Proteomes" id="UP001630127">
    <property type="component" value="Unassembled WGS sequence"/>
</dbReference>
<accession>A0ABD2YB36</accession>
<dbReference type="EMBL" id="JBJUIK010000014">
    <property type="protein sequence ID" value="KAL3504657.1"/>
    <property type="molecule type" value="Genomic_DNA"/>
</dbReference>
<evidence type="ECO:0000313" key="2">
    <source>
        <dbReference type="Proteomes" id="UP001630127"/>
    </source>
</evidence>
<reference evidence="1 2" key="1">
    <citation type="submission" date="2024-11" db="EMBL/GenBank/DDBJ databases">
        <title>A near-complete genome assembly of Cinchona calisaya.</title>
        <authorList>
            <person name="Lian D.C."/>
            <person name="Zhao X.W."/>
            <person name="Wei L."/>
        </authorList>
    </citation>
    <scope>NUCLEOTIDE SEQUENCE [LARGE SCALE GENOMIC DNA]</scope>
    <source>
        <tissue evidence="1">Nenye</tissue>
    </source>
</reference>
<evidence type="ECO:0000313" key="1">
    <source>
        <dbReference type="EMBL" id="KAL3504657.1"/>
    </source>
</evidence>
<proteinExistence type="predicted"/>
<keyword evidence="2" id="KW-1185">Reference proteome</keyword>
<organism evidence="1 2">
    <name type="scientific">Cinchona calisaya</name>
    <dbReference type="NCBI Taxonomy" id="153742"/>
    <lineage>
        <taxon>Eukaryota</taxon>
        <taxon>Viridiplantae</taxon>
        <taxon>Streptophyta</taxon>
        <taxon>Embryophyta</taxon>
        <taxon>Tracheophyta</taxon>
        <taxon>Spermatophyta</taxon>
        <taxon>Magnoliopsida</taxon>
        <taxon>eudicotyledons</taxon>
        <taxon>Gunneridae</taxon>
        <taxon>Pentapetalae</taxon>
        <taxon>asterids</taxon>
        <taxon>lamiids</taxon>
        <taxon>Gentianales</taxon>
        <taxon>Rubiaceae</taxon>
        <taxon>Cinchonoideae</taxon>
        <taxon>Cinchoneae</taxon>
        <taxon>Cinchona</taxon>
    </lineage>
</organism>
<gene>
    <name evidence="1" type="ORF">ACH5RR_034498</name>
</gene>
<dbReference type="AlphaFoldDB" id="A0ABD2YB36"/>